<evidence type="ECO:0000256" key="1">
    <source>
        <dbReference type="SAM" id="MobiDB-lite"/>
    </source>
</evidence>
<dbReference type="EMBL" id="JMCC02000002">
    <property type="protein sequence ID" value="KIG19375.1"/>
    <property type="molecule type" value="Genomic_DNA"/>
</dbReference>
<feature type="compositionally biased region" description="Low complexity" evidence="1">
    <location>
        <begin position="1"/>
        <end position="19"/>
    </location>
</feature>
<gene>
    <name evidence="2" type="ORF">DB30_02656</name>
</gene>
<name>A0A0C2DD68_9BACT</name>
<evidence type="ECO:0000313" key="3">
    <source>
        <dbReference type="Proteomes" id="UP000031599"/>
    </source>
</evidence>
<dbReference type="AlphaFoldDB" id="A0A0C2DD68"/>
<organism evidence="2 3">
    <name type="scientific">Enhygromyxa salina</name>
    <dbReference type="NCBI Taxonomy" id="215803"/>
    <lineage>
        <taxon>Bacteria</taxon>
        <taxon>Pseudomonadati</taxon>
        <taxon>Myxococcota</taxon>
        <taxon>Polyangia</taxon>
        <taxon>Nannocystales</taxon>
        <taxon>Nannocystaceae</taxon>
        <taxon>Enhygromyxa</taxon>
    </lineage>
</organism>
<accession>A0A0C2DD68</accession>
<sequence>MGSTALDTAADSASNGNDSNDSEDGAEADSADPGPTLDLAGNEFVCDVWLQDCPANQKCSWEIVDAVAHPSCVPLAANPKPPGEACTTSGDPGSGHDDCELGAMCTWLDQQNAGVCLALCSGSPGAPSCDGAVPAICQPCSGCPSLCVPTCDPLANNCGPGYACAPNGGNFTCTPSTNLGAGVLGDPCEYAVQCAEGFACIEGAAVAGCEQAGCCSPFCKLSLPECPNFMTCEPWFEAGEPPPVPDVGVCKSA</sequence>
<feature type="region of interest" description="Disordered" evidence="1">
    <location>
        <begin position="1"/>
        <end position="34"/>
    </location>
</feature>
<protein>
    <submittedName>
        <fullName evidence="2">Uncharacterized protein</fullName>
    </submittedName>
</protein>
<reference evidence="2 3" key="1">
    <citation type="submission" date="2014-12" db="EMBL/GenBank/DDBJ databases">
        <title>Genome assembly of Enhygromyxa salina DSM 15201.</title>
        <authorList>
            <person name="Sharma G."/>
            <person name="Subramanian S."/>
        </authorList>
    </citation>
    <scope>NUCLEOTIDE SEQUENCE [LARGE SCALE GENOMIC DNA]</scope>
    <source>
        <strain evidence="2 3">DSM 15201</strain>
    </source>
</reference>
<proteinExistence type="predicted"/>
<comment type="caution">
    <text evidence="2">The sequence shown here is derived from an EMBL/GenBank/DDBJ whole genome shotgun (WGS) entry which is preliminary data.</text>
</comment>
<feature type="compositionally biased region" description="Acidic residues" evidence="1">
    <location>
        <begin position="20"/>
        <end position="30"/>
    </location>
</feature>
<dbReference type="Proteomes" id="UP000031599">
    <property type="component" value="Unassembled WGS sequence"/>
</dbReference>
<evidence type="ECO:0000313" key="2">
    <source>
        <dbReference type="EMBL" id="KIG19375.1"/>
    </source>
</evidence>